<feature type="compositionally biased region" description="Polar residues" evidence="1">
    <location>
        <begin position="286"/>
        <end position="305"/>
    </location>
</feature>
<evidence type="ECO:0000313" key="4">
    <source>
        <dbReference type="Proteomes" id="UP000324479"/>
    </source>
</evidence>
<dbReference type="Proteomes" id="UP000324479">
    <property type="component" value="Unassembled WGS sequence"/>
</dbReference>
<feature type="compositionally biased region" description="Basic and acidic residues" evidence="1">
    <location>
        <begin position="33"/>
        <end position="48"/>
    </location>
</feature>
<organism evidence="3 4">
    <name type="scientific">Roseiconus nitratireducens</name>
    <dbReference type="NCBI Taxonomy" id="2605748"/>
    <lineage>
        <taxon>Bacteria</taxon>
        <taxon>Pseudomonadati</taxon>
        <taxon>Planctomycetota</taxon>
        <taxon>Planctomycetia</taxon>
        <taxon>Pirellulales</taxon>
        <taxon>Pirellulaceae</taxon>
        <taxon>Roseiconus</taxon>
    </lineage>
</organism>
<gene>
    <name evidence="3" type="ORF">FYK55_19460</name>
</gene>
<evidence type="ECO:0000256" key="1">
    <source>
        <dbReference type="SAM" id="MobiDB-lite"/>
    </source>
</evidence>
<keyword evidence="2" id="KW-0732">Signal</keyword>
<keyword evidence="4" id="KW-1185">Reference proteome</keyword>
<feature type="signal peptide" evidence="2">
    <location>
        <begin position="1"/>
        <end position="22"/>
    </location>
</feature>
<name>A0A5M6D189_9BACT</name>
<proteinExistence type="predicted"/>
<accession>A0A5M6D189</accession>
<dbReference type="RefSeq" id="WP_150078117.1">
    <property type="nucleotide sequence ID" value="NZ_VWOX01000011.1"/>
</dbReference>
<comment type="caution">
    <text evidence="3">The sequence shown here is derived from an EMBL/GenBank/DDBJ whole genome shotgun (WGS) entry which is preliminary data.</text>
</comment>
<feature type="region of interest" description="Disordered" evidence="1">
    <location>
        <begin position="21"/>
        <end position="118"/>
    </location>
</feature>
<sequence>MKSFPSAFATAMMLCATTLVQAQQSSSGSAEKPSLDERYEQLLEERPRVKQMIESGQMTKEQVLQRLKQEPDMRASDAPRQRRNERPLKVEDPAGFDETRDKDVFSGPQPGEALPPLTAQGMRGDRQGKPFDPVATAKGEPLVLIFQDDNPPGLRGLLQFNRVLSTIAEKSDQPLHTVSVFLGDDANQLTTLIKRVMVYLPESYQVGISPDGRDGPGAYGLNRNVAMTILMAKDGKVVHNFVFPQSMLYPDPHVLGGLADLIGEDREQLQAWLNDAKRPSRPARPSASQMRDNGGPQSSATEPVK</sequence>
<evidence type="ECO:0000313" key="3">
    <source>
        <dbReference type="EMBL" id="KAA5541073.1"/>
    </source>
</evidence>
<evidence type="ECO:0000256" key="2">
    <source>
        <dbReference type="SAM" id="SignalP"/>
    </source>
</evidence>
<reference evidence="3 4" key="1">
    <citation type="submission" date="2019-08" db="EMBL/GenBank/DDBJ databases">
        <authorList>
            <person name="Dhanesh K."/>
            <person name="Kumar G."/>
            <person name="Sasikala C."/>
            <person name="Venkata Ramana C."/>
        </authorList>
    </citation>
    <scope>NUCLEOTIDE SEQUENCE [LARGE SCALE GENOMIC DNA]</scope>
    <source>
        <strain evidence="3 4">JC645</strain>
    </source>
</reference>
<protein>
    <submittedName>
        <fullName evidence="3">Uncharacterized protein</fullName>
    </submittedName>
</protein>
<feature type="region of interest" description="Disordered" evidence="1">
    <location>
        <begin position="274"/>
        <end position="305"/>
    </location>
</feature>
<dbReference type="AlphaFoldDB" id="A0A5M6D189"/>
<feature type="chain" id="PRO_5024319801" evidence="2">
    <location>
        <begin position="23"/>
        <end position="305"/>
    </location>
</feature>
<dbReference type="EMBL" id="VWOX01000011">
    <property type="protein sequence ID" value="KAA5541073.1"/>
    <property type="molecule type" value="Genomic_DNA"/>
</dbReference>
<feature type="compositionally biased region" description="Basic and acidic residues" evidence="1">
    <location>
        <begin position="67"/>
        <end position="104"/>
    </location>
</feature>